<dbReference type="InterPro" id="IPR000792">
    <property type="entry name" value="Tscrpt_reg_LuxR_C"/>
</dbReference>
<dbReference type="SUPFAM" id="SSF46894">
    <property type="entry name" value="C-terminal effector domain of the bipartite response regulators"/>
    <property type="match status" value="1"/>
</dbReference>
<gene>
    <name evidence="5" type="ORF">Pan181_21300</name>
</gene>
<proteinExistence type="predicted"/>
<feature type="domain" description="HTH luxR-type" evidence="4">
    <location>
        <begin position="1"/>
        <end position="63"/>
    </location>
</feature>
<dbReference type="PROSITE" id="PS50043">
    <property type="entry name" value="HTH_LUXR_2"/>
    <property type="match status" value="1"/>
</dbReference>
<dbReference type="PANTHER" id="PTHR44688">
    <property type="entry name" value="DNA-BINDING TRANSCRIPTIONAL ACTIVATOR DEVR_DOSR"/>
    <property type="match status" value="1"/>
</dbReference>
<evidence type="ECO:0000313" key="5">
    <source>
        <dbReference type="EMBL" id="QDU55928.1"/>
    </source>
</evidence>
<keyword evidence="1" id="KW-0805">Transcription regulation</keyword>
<keyword evidence="6" id="KW-1185">Reference proteome</keyword>
<dbReference type="SMART" id="SM00421">
    <property type="entry name" value="HTH_LUXR"/>
    <property type="match status" value="1"/>
</dbReference>
<dbReference type="InterPro" id="IPR036388">
    <property type="entry name" value="WH-like_DNA-bd_sf"/>
</dbReference>
<name>A0A518AMI4_9BACT</name>
<evidence type="ECO:0000259" key="4">
    <source>
        <dbReference type="PROSITE" id="PS50043"/>
    </source>
</evidence>
<dbReference type="CDD" id="cd06170">
    <property type="entry name" value="LuxR_C_like"/>
    <property type="match status" value="1"/>
</dbReference>
<dbReference type="GO" id="GO:0006355">
    <property type="term" value="P:regulation of DNA-templated transcription"/>
    <property type="evidence" value="ECO:0007669"/>
    <property type="project" value="InterPro"/>
</dbReference>
<protein>
    <submittedName>
        <fullName evidence="5">Response regulator FixJ</fullName>
    </submittedName>
</protein>
<dbReference type="OrthoDB" id="281302at2"/>
<dbReference type="Proteomes" id="UP000315750">
    <property type="component" value="Chromosome"/>
</dbReference>
<dbReference type="AlphaFoldDB" id="A0A518AMI4"/>
<evidence type="ECO:0000313" key="6">
    <source>
        <dbReference type="Proteomes" id="UP000315750"/>
    </source>
</evidence>
<evidence type="ECO:0000256" key="3">
    <source>
        <dbReference type="ARBA" id="ARBA00023163"/>
    </source>
</evidence>
<dbReference type="PRINTS" id="PR00038">
    <property type="entry name" value="HTHLUXR"/>
</dbReference>
<organism evidence="5 6">
    <name type="scientific">Aeoliella mucimassa</name>
    <dbReference type="NCBI Taxonomy" id="2527972"/>
    <lineage>
        <taxon>Bacteria</taxon>
        <taxon>Pseudomonadati</taxon>
        <taxon>Planctomycetota</taxon>
        <taxon>Planctomycetia</taxon>
        <taxon>Pirellulales</taxon>
        <taxon>Lacipirellulaceae</taxon>
        <taxon>Aeoliella</taxon>
    </lineage>
</organism>
<keyword evidence="2" id="KW-0238">DNA-binding</keyword>
<evidence type="ECO:0000256" key="2">
    <source>
        <dbReference type="ARBA" id="ARBA00023125"/>
    </source>
</evidence>
<accession>A0A518AMI4</accession>
<dbReference type="InterPro" id="IPR016032">
    <property type="entry name" value="Sig_transdc_resp-reg_C-effctor"/>
</dbReference>
<dbReference type="RefSeq" id="WP_145246712.1">
    <property type="nucleotide sequence ID" value="NZ_CP036278.1"/>
</dbReference>
<dbReference type="EMBL" id="CP036278">
    <property type="protein sequence ID" value="QDU55928.1"/>
    <property type="molecule type" value="Genomic_DNA"/>
</dbReference>
<dbReference type="Gene3D" id="1.10.10.10">
    <property type="entry name" value="Winged helix-like DNA-binding domain superfamily/Winged helix DNA-binding domain"/>
    <property type="match status" value="1"/>
</dbReference>
<evidence type="ECO:0000256" key="1">
    <source>
        <dbReference type="ARBA" id="ARBA00023015"/>
    </source>
</evidence>
<keyword evidence="3" id="KW-0804">Transcription</keyword>
<dbReference type="PANTHER" id="PTHR44688:SF16">
    <property type="entry name" value="DNA-BINDING TRANSCRIPTIONAL ACTIVATOR DEVR_DOSR"/>
    <property type="match status" value="1"/>
</dbReference>
<reference evidence="5 6" key="1">
    <citation type="submission" date="2019-02" db="EMBL/GenBank/DDBJ databases">
        <title>Deep-cultivation of Planctomycetes and their phenomic and genomic characterization uncovers novel biology.</title>
        <authorList>
            <person name="Wiegand S."/>
            <person name="Jogler M."/>
            <person name="Boedeker C."/>
            <person name="Pinto D."/>
            <person name="Vollmers J."/>
            <person name="Rivas-Marin E."/>
            <person name="Kohn T."/>
            <person name="Peeters S.H."/>
            <person name="Heuer A."/>
            <person name="Rast P."/>
            <person name="Oberbeckmann S."/>
            <person name="Bunk B."/>
            <person name="Jeske O."/>
            <person name="Meyerdierks A."/>
            <person name="Storesund J.E."/>
            <person name="Kallscheuer N."/>
            <person name="Luecker S."/>
            <person name="Lage O.M."/>
            <person name="Pohl T."/>
            <person name="Merkel B.J."/>
            <person name="Hornburger P."/>
            <person name="Mueller R.-W."/>
            <person name="Bruemmer F."/>
            <person name="Labrenz M."/>
            <person name="Spormann A.M."/>
            <person name="Op den Camp H."/>
            <person name="Overmann J."/>
            <person name="Amann R."/>
            <person name="Jetten M.S.M."/>
            <person name="Mascher T."/>
            <person name="Medema M.H."/>
            <person name="Devos D.P."/>
            <person name="Kaster A.-K."/>
            <person name="Ovreas L."/>
            <person name="Rohde M."/>
            <person name="Galperin M.Y."/>
            <person name="Jogler C."/>
        </authorList>
    </citation>
    <scope>NUCLEOTIDE SEQUENCE [LARGE SCALE GENOMIC DNA]</scope>
    <source>
        <strain evidence="5 6">Pan181</strain>
    </source>
</reference>
<sequence length="87" mass="9742">MSHDLTPRECEVVRLISLGCSDLDAGKVLGLSPSTINTHRTNAMQKLGVRKVALLTRLAIKHRITKMTDTLTPSEKRKCKRKKDGWS</sequence>
<dbReference type="Pfam" id="PF00196">
    <property type="entry name" value="GerE"/>
    <property type="match status" value="1"/>
</dbReference>
<dbReference type="GO" id="GO:0003677">
    <property type="term" value="F:DNA binding"/>
    <property type="evidence" value="ECO:0007669"/>
    <property type="project" value="UniProtKB-KW"/>
</dbReference>
<dbReference type="KEGG" id="amuc:Pan181_21300"/>